<dbReference type="Proteomes" id="UP001651158">
    <property type="component" value="Unassembled WGS sequence"/>
</dbReference>
<feature type="compositionally biased region" description="Basic residues" evidence="1">
    <location>
        <begin position="47"/>
        <end position="56"/>
    </location>
</feature>
<sequence length="527" mass="58210">MDRSGNDDQQMFSSGQFCFWPQYNEEVEWMEEEDRHPANQRTWHTASRTRSKKKASGGKGVTSQGCPHQQCWRGGREMSRSAGSAKASTSRACTSNALVDANGTRRYSALASRTPLLECSRSTRARLSKSRVNSSVNRLSKAPSKKSSSSPIARPTLPPHPQPQTQLRSHQRAIFRKPWSLNRQWRKVKDAKGHPSACSASPTALQSPNAACAPVSTSKATGSADAQAPNWPTWKAKKPRHLLDFSHFPFGWKFKRLQEEKEGVISPQPEQCFKLPAERVQLTDTSVPLAKPCISYQPCAPKHFTLISQIKSCAAMTLLAHNQMPDFMAIRTNGIHLPLTAINDAKCCNALRVRPREVRLTSEIVQHFSSVLPSLPPHSPQRATHQLHGQRNAAIAHHSAGILFHSSAINLKPPQRNCCPFVPVKPYHPPFPPVAPQPDIPPERTSIPASPYVPVDSGDVGTLGKPALCPIAFGPQRSAKLQTSAPRVDAPPALDPCDTMQRIRKLRSILRVDQWLSSLWAEDGVHV</sequence>
<gene>
    <name evidence="2" type="ORF">TcWFU_006644</name>
    <name evidence="3" type="ORF">TcWFU_010076</name>
</gene>
<feature type="region of interest" description="Disordered" evidence="1">
    <location>
        <begin position="30"/>
        <end position="93"/>
    </location>
</feature>
<keyword evidence="4" id="KW-1185">Reference proteome</keyword>
<evidence type="ECO:0000256" key="1">
    <source>
        <dbReference type="SAM" id="MobiDB-lite"/>
    </source>
</evidence>
<organism evidence="2 4">
    <name type="scientific">Taenia crassiceps</name>
    <dbReference type="NCBI Taxonomy" id="6207"/>
    <lineage>
        <taxon>Eukaryota</taxon>
        <taxon>Metazoa</taxon>
        <taxon>Spiralia</taxon>
        <taxon>Lophotrochozoa</taxon>
        <taxon>Platyhelminthes</taxon>
        <taxon>Cestoda</taxon>
        <taxon>Eucestoda</taxon>
        <taxon>Cyclophyllidea</taxon>
        <taxon>Taeniidae</taxon>
        <taxon>Taenia</taxon>
    </lineage>
</organism>
<feature type="region of interest" description="Disordered" evidence="1">
    <location>
        <begin position="121"/>
        <end position="169"/>
    </location>
</feature>
<dbReference type="EMBL" id="JAKROA010000015">
    <property type="protein sequence ID" value="KAL5104018.1"/>
    <property type="molecule type" value="Genomic_DNA"/>
</dbReference>
<protein>
    <submittedName>
        <fullName evidence="2">Uncharacterized protein</fullName>
    </submittedName>
</protein>
<reference evidence="2 4" key="1">
    <citation type="journal article" date="2022" name="Front. Cell. Infect. Microbiol.">
        <title>The Genomes of Two Strains of Taenia crassiceps the Animal Model for the Study of Human Cysticercosis.</title>
        <authorList>
            <person name="Bobes R.J."/>
            <person name="Estrada K."/>
            <person name="Rios-Valencia D.G."/>
            <person name="Calderon-Gallegos A."/>
            <person name="de la Torre P."/>
            <person name="Carrero J.C."/>
            <person name="Sanchez-Flores A."/>
            <person name="Laclette J.P."/>
        </authorList>
    </citation>
    <scope>NUCLEOTIDE SEQUENCE [LARGE SCALE GENOMIC DNA]</scope>
    <source>
        <strain evidence="2">WFUcys</strain>
    </source>
</reference>
<feature type="compositionally biased region" description="Polar residues" evidence="1">
    <location>
        <begin position="198"/>
        <end position="221"/>
    </location>
</feature>
<comment type="caution">
    <text evidence="2">The sequence shown here is derived from an EMBL/GenBank/DDBJ whole genome shotgun (WGS) entry which is preliminary data.</text>
</comment>
<proteinExistence type="predicted"/>
<feature type="compositionally biased region" description="Low complexity" evidence="1">
    <location>
        <begin position="140"/>
        <end position="151"/>
    </location>
</feature>
<name>A0ABR4Q340_9CEST</name>
<reference evidence="2" key="2">
    <citation type="submission" date="2024-12" db="EMBL/GenBank/DDBJ databases">
        <authorList>
            <person name="Estrada K."/>
            <person name="Bobes R.J."/>
            <person name="Sanchez-Flores A."/>
            <person name="Laclette J.P."/>
        </authorList>
    </citation>
    <scope>NUCLEOTIDE SEQUENCE</scope>
    <source>
        <strain evidence="2">WFUcys</strain>
        <tissue evidence="2">Peritoneal cavity of infected mice</tissue>
    </source>
</reference>
<accession>A0ABR4Q340</accession>
<dbReference type="EMBL" id="JAKROA010000015">
    <property type="protein sequence ID" value="KAL5103944.1"/>
    <property type="molecule type" value="Genomic_DNA"/>
</dbReference>
<evidence type="ECO:0000313" key="4">
    <source>
        <dbReference type="Proteomes" id="UP001651158"/>
    </source>
</evidence>
<evidence type="ECO:0000313" key="2">
    <source>
        <dbReference type="EMBL" id="KAL5103944.1"/>
    </source>
</evidence>
<feature type="region of interest" description="Disordered" evidence="1">
    <location>
        <begin position="192"/>
        <end position="232"/>
    </location>
</feature>
<evidence type="ECO:0000313" key="3">
    <source>
        <dbReference type="EMBL" id="KAL5104018.1"/>
    </source>
</evidence>